<evidence type="ECO:0000313" key="10">
    <source>
        <dbReference type="EMBL" id="MBA4674924.1"/>
    </source>
</evidence>
<name>A0A7C9FE16_OPUST</name>
<evidence type="ECO:0000256" key="5">
    <source>
        <dbReference type="ARBA" id="ARBA00022781"/>
    </source>
</evidence>
<comment type="similarity">
    <text evidence="2">Belongs to the ATPase delta chain family.</text>
</comment>
<comment type="subcellular location">
    <subcellularLocation>
        <location evidence="1">Membrane</location>
    </subcellularLocation>
</comment>
<dbReference type="InterPro" id="IPR026015">
    <property type="entry name" value="ATP_synth_OSCP/delta_N_sf"/>
</dbReference>
<keyword evidence="6" id="KW-0406">Ion transport</keyword>
<dbReference type="Pfam" id="PF00213">
    <property type="entry name" value="OSCP"/>
    <property type="match status" value="1"/>
</dbReference>
<keyword evidence="5" id="KW-0375">Hydrogen ion transport</keyword>
<dbReference type="AlphaFoldDB" id="A0A7C9FE16"/>
<comment type="subunit">
    <text evidence="3">F-type ATPases have 2 components, CF(1) - the catalytic core - and CF(0) - the membrane proton channel. CF(1) has five subunits: alpha(3), beta(3), gamma(1), delta(1), epsilon(1). CF(0) has three main subunits: a, b and c.</text>
</comment>
<protein>
    <submittedName>
        <fullName evidence="10">Uncharacterized protein</fullName>
    </submittedName>
</protein>
<evidence type="ECO:0000256" key="6">
    <source>
        <dbReference type="ARBA" id="ARBA00023065"/>
    </source>
</evidence>
<reference evidence="10" key="1">
    <citation type="journal article" date="2013" name="J. Plant Res.">
        <title>Effect of fungi and light on seed germination of three Opuntia species from semiarid lands of central Mexico.</title>
        <authorList>
            <person name="Delgado-Sanchez P."/>
            <person name="Jimenez-Bremont J.F."/>
            <person name="Guerrero-Gonzalez Mde L."/>
            <person name="Flores J."/>
        </authorList>
    </citation>
    <scope>NUCLEOTIDE SEQUENCE</scope>
    <source>
        <tissue evidence="10">Cladode</tissue>
    </source>
</reference>
<evidence type="ECO:0000256" key="9">
    <source>
        <dbReference type="SAM" id="MobiDB-lite"/>
    </source>
</evidence>
<dbReference type="GO" id="GO:0046933">
    <property type="term" value="F:proton-transporting ATP synthase activity, rotational mechanism"/>
    <property type="evidence" value="ECO:0007669"/>
    <property type="project" value="InterPro"/>
</dbReference>
<evidence type="ECO:0000256" key="1">
    <source>
        <dbReference type="ARBA" id="ARBA00004370"/>
    </source>
</evidence>
<reference evidence="10" key="2">
    <citation type="submission" date="2020-07" db="EMBL/GenBank/DDBJ databases">
        <authorList>
            <person name="Vera ALvarez R."/>
            <person name="Arias-Moreno D.M."/>
            <person name="Jimenez-Jacinto V."/>
            <person name="Jimenez-Bremont J.F."/>
            <person name="Swaminathan K."/>
            <person name="Moose S.P."/>
            <person name="Guerrero-Gonzalez M.L."/>
            <person name="Marino-Ramirez L."/>
            <person name="Landsman D."/>
            <person name="Rodriguez-Kessler M."/>
            <person name="Delgado-Sanchez P."/>
        </authorList>
    </citation>
    <scope>NUCLEOTIDE SEQUENCE</scope>
    <source>
        <tissue evidence="10">Cladode</tissue>
    </source>
</reference>
<dbReference type="SUPFAM" id="SSF47928">
    <property type="entry name" value="N-terminal domain of the delta subunit of the F1F0-ATP synthase"/>
    <property type="match status" value="1"/>
</dbReference>
<keyword evidence="8" id="KW-0066">ATP synthesis</keyword>
<evidence type="ECO:0000256" key="3">
    <source>
        <dbReference type="ARBA" id="ARBA00011648"/>
    </source>
</evidence>
<sequence>MDALSTTSVANFQVPKTFNPTTFNHRNVSPVRHHLPTTAGKSSISTTNPSSSATFPQKDNFAPLYSNHSKRAPPYSPPRTLPFKAPRATAHRRAASGYAAALVDVAQCNGVVLEVEKDVRRLLKVLRNGQVEEFMRDGMVDDREKGEVVKELVEKGKFQGVLVGLVKMVIEKGGRVEMVKEILEEFQRIFYQLTPAPIAASAN</sequence>
<evidence type="ECO:0000256" key="7">
    <source>
        <dbReference type="ARBA" id="ARBA00023136"/>
    </source>
</evidence>
<dbReference type="Gene3D" id="1.10.520.20">
    <property type="entry name" value="N-terminal domain of the delta subunit of the F1F0-ATP synthase"/>
    <property type="match status" value="1"/>
</dbReference>
<feature type="compositionally biased region" description="Low complexity" evidence="9">
    <location>
        <begin position="42"/>
        <end position="54"/>
    </location>
</feature>
<evidence type="ECO:0000256" key="8">
    <source>
        <dbReference type="ARBA" id="ARBA00023310"/>
    </source>
</evidence>
<dbReference type="PANTHER" id="PTHR11910">
    <property type="entry name" value="ATP SYNTHASE DELTA CHAIN"/>
    <property type="match status" value="1"/>
</dbReference>
<accession>A0A7C9FE16</accession>
<organism evidence="10">
    <name type="scientific">Opuntia streptacantha</name>
    <name type="common">Prickly pear cactus</name>
    <name type="synonym">Opuntia cardona</name>
    <dbReference type="NCBI Taxonomy" id="393608"/>
    <lineage>
        <taxon>Eukaryota</taxon>
        <taxon>Viridiplantae</taxon>
        <taxon>Streptophyta</taxon>
        <taxon>Embryophyta</taxon>
        <taxon>Tracheophyta</taxon>
        <taxon>Spermatophyta</taxon>
        <taxon>Magnoliopsida</taxon>
        <taxon>eudicotyledons</taxon>
        <taxon>Gunneridae</taxon>
        <taxon>Pentapetalae</taxon>
        <taxon>Caryophyllales</taxon>
        <taxon>Cactineae</taxon>
        <taxon>Cactaceae</taxon>
        <taxon>Opuntioideae</taxon>
        <taxon>Opuntia</taxon>
    </lineage>
</organism>
<evidence type="ECO:0000256" key="4">
    <source>
        <dbReference type="ARBA" id="ARBA00022448"/>
    </source>
</evidence>
<dbReference type="EMBL" id="GISG01265288">
    <property type="protein sequence ID" value="MBA4674924.1"/>
    <property type="molecule type" value="Transcribed_RNA"/>
</dbReference>
<dbReference type="GO" id="GO:0016020">
    <property type="term" value="C:membrane"/>
    <property type="evidence" value="ECO:0007669"/>
    <property type="project" value="UniProtKB-SubCell"/>
</dbReference>
<dbReference type="InterPro" id="IPR000711">
    <property type="entry name" value="ATPase_OSCP/dsu"/>
</dbReference>
<feature type="region of interest" description="Disordered" evidence="9">
    <location>
        <begin position="16"/>
        <end position="82"/>
    </location>
</feature>
<evidence type="ECO:0000256" key="2">
    <source>
        <dbReference type="ARBA" id="ARBA00007046"/>
    </source>
</evidence>
<proteinExistence type="inferred from homology"/>
<feature type="compositionally biased region" description="Polar residues" evidence="9">
    <location>
        <begin position="16"/>
        <end position="27"/>
    </location>
</feature>
<keyword evidence="4" id="KW-0813">Transport</keyword>
<keyword evidence="7" id="KW-0472">Membrane</keyword>